<evidence type="ECO:0000313" key="2">
    <source>
        <dbReference type="EMBL" id="KAF7423619.1"/>
    </source>
</evidence>
<keyword evidence="3" id="KW-1185">Reference proteome</keyword>
<dbReference type="Proteomes" id="UP000600918">
    <property type="component" value="Unassembled WGS sequence"/>
</dbReference>
<accession>A0A834U9I4</accession>
<organism evidence="2 3">
    <name type="scientific">Vespula pensylvanica</name>
    <name type="common">Western yellow jacket</name>
    <name type="synonym">Wasp</name>
    <dbReference type="NCBI Taxonomy" id="30213"/>
    <lineage>
        <taxon>Eukaryota</taxon>
        <taxon>Metazoa</taxon>
        <taxon>Ecdysozoa</taxon>
        <taxon>Arthropoda</taxon>
        <taxon>Hexapoda</taxon>
        <taxon>Insecta</taxon>
        <taxon>Pterygota</taxon>
        <taxon>Neoptera</taxon>
        <taxon>Endopterygota</taxon>
        <taxon>Hymenoptera</taxon>
        <taxon>Apocrita</taxon>
        <taxon>Aculeata</taxon>
        <taxon>Vespoidea</taxon>
        <taxon>Vespidae</taxon>
        <taxon>Vespinae</taxon>
        <taxon>Vespula</taxon>
    </lineage>
</organism>
<feature type="region of interest" description="Disordered" evidence="1">
    <location>
        <begin position="1"/>
        <end position="47"/>
    </location>
</feature>
<sequence length="100" mass="10720">MVGRDGRDERWCKEGVETGKRQDESAGNRESAIFPLGKCGRPSNARTGAKNVERSFFTPRVTLSGVLDTSPSFPQPLALGIAAPVSMDEKERVGGGLATR</sequence>
<gene>
    <name evidence="2" type="ORF">H0235_008902</name>
</gene>
<dbReference type="AlphaFoldDB" id="A0A834U9I4"/>
<reference evidence="2" key="1">
    <citation type="journal article" date="2020" name="G3 (Bethesda)">
        <title>High-Quality Assemblies for Three Invasive Social Wasps from the &lt;i&gt;Vespula&lt;/i&gt; Genus.</title>
        <authorList>
            <person name="Harrop T.W.R."/>
            <person name="Guhlin J."/>
            <person name="McLaughlin G.M."/>
            <person name="Permina E."/>
            <person name="Stockwell P."/>
            <person name="Gilligan J."/>
            <person name="Le Lec M.F."/>
            <person name="Gruber M.A.M."/>
            <person name="Quinn O."/>
            <person name="Lovegrove M."/>
            <person name="Duncan E.J."/>
            <person name="Remnant E.J."/>
            <person name="Van Eeckhoven J."/>
            <person name="Graham B."/>
            <person name="Knapp R.A."/>
            <person name="Langford K.W."/>
            <person name="Kronenberg Z."/>
            <person name="Press M.O."/>
            <person name="Eacker S.M."/>
            <person name="Wilson-Rankin E.E."/>
            <person name="Purcell J."/>
            <person name="Lester P.J."/>
            <person name="Dearden P.K."/>
        </authorList>
    </citation>
    <scope>NUCLEOTIDE SEQUENCE</scope>
    <source>
        <strain evidence="2">Volc-1</strain>
    </source>
</reference>
<evidence type="ECO:0000256" key="1">
    <source>
        <dbReference type="SAM" id="MobiDB-lite"/>
    </source>
</evidence>
<name>A0A834U9I4_VESPE</name>
<proteinExistence type="predicted"/>
<dbReference type="EMBL" id="JACSDY010000007">
    <property type="protein sequence ID" value="KAF7423619.1"/>
    <property type="molecule type" value="Genomic_DNA"/>
</dbReference>
<comment type="caution">
    <text evidence="2">The sequence shown here is derived from an EMBL/GenBank/DDBJ whole genome shotgun (WGS) entry which is preliminary data.</text>
</comment>
<protein>
    <submittedName>
        <fullName evidence="2">Uncharacterized protein</fullName>
    </submittedName>
</protein>
<feature type="compositionally biased region" description="Basic and acidic residues" evidence="1">
    <location>
        <begin position="1"/>
        <end position="27"/>
    </location>
</feature>
<evidence type="ECO:0000313" key="3">
    <source>
        <dbReference type="Proteomes" id="UP000600918"/>
    </source>
</evidence>